<dbReference type="SMART" id="SM00529">
    <property type="entry name" value="HTH_DTXR"/>
    <property type="match status" value="1"/>
</dbReference>
<sequence length="280" mass="32652">MEKGNKLDGFSGKIGENIPSTNAEKEEDLLETLYLWWNRGKQITMSEICIHLNITKHEINYLVKQMVKHGYLKEPGKSKVLELTDFGKTQGAECLTRHQYLTQFLQMVCGLDEEQAQEDACRMEHVVSGGVIQGVCEFLKYGNTYDRVAKNLNLDTMYEEGNYIFRMGIYLTEQRYPRVLSEEFYEFSEKICMQIKKDTSYFYLQPITGNYSKKLWYKDEDRWIKAQRTELGFRIPSDIFSFTLSTVVPITEGDGIIAFTAEEEELPSDTKCRELNVHIW</sequence>
<dbReference type="InterPro" id="IPR022689">
    <property type="entry name" value="Iron_dep_repressor"/>
</dbReference>
<name>C0CL15_BLAHS</name>
<proteinExistence type="predicted"/>
<reference evidence="2 3" key="1">
    <citation type="submission" date="2009-01" db="EMBL/GenBank/DDBJ databases">
        <authorList>
            <person name="Fulton L."/>
            <person name="Clifton S."/>
            <person name="Fulton B."/>
            <person name="Xu J."/>
            <person name="Minx P."/>
            <person name="Pepin K.H."/>
            <person name="Johnson M."/>
            <person name="Bhonagiri V."/>
            <person name="Nash W.E."/>
            <person name="Mardis E.R."/>
            <person name="Wilson R.K."/>
        </authorList>
    </citation>
    <scope>NUCLEOTIDE SEQUENCE [LARGE SCALE GENOMIC DNA]</scope>
    <source>
        <strain evidence="3">DSM 10507 / JCM 14656 / S5a33</strain>
    </source>
</reference>
<accession>C0CL15</accession>
<reference evidence="2 3" key="2">
    <citation type="submission" date="2009-02" db="EMBL/GenBank/DDBJ databases">
        <title>Draft genome sequence of Blautia hydrogenotrophica DSM 10507 (Ruminococcus hydrogenotrophicus DSM 10507).</title>
        <authorList>
            <person name="Sudarsanam P."/>
            <person name="Ley R."/>
            <person name="Guruge J."/>
            <person name="Turnbaugh P.J."/>
            <person name="Mahowald M."/>
            <person name="Liep D."/>
            <person name="Gordon J."/>
        </authorList>
    </citation>
    <scope>NUCLEOTIDE SEQUENCE [LARGE SCALE GENOMIC DNA]</scope>
    <source>
        <strain evidence="3">DSM 10507 / JCM 14656 / S5a33</strain>
    </source>
</reference>
<dbReference type="RefSeq" id="WP_005947740.1">
    <property type="nucleotide sequence ID" value="NZ_CP136423.1"/>
</dbReference>
<dbReference type="GO" id="GO:0046914">
    <property type="term" value="F:transition metal ion binding"/>
    <property type="evidence" value="ECO:0007669"/>
    <property type="project" value="InterPro"/>
</dbReference>
<dbReference type="Gene3D" id="1.10.10.10">
    <property type="entry name" value="Winged helix-like DNA-binding domain superfamily/Winged helix DNA-binding domain"/>
    <property type="match status" value="1"/>
</dbReference>
<dbReference type="SUPFAM" id="SSF47979">
    <property type="entry name" value="Iron-dependent repressor protein, dimerization domain"/>
    <property type="match status" value="1"/>
</dbReference>
<dbReference type="InterPro" id="IPR036390">
    <property type="entry name" value="WH_DNA-bd_sf"/>
</dbReference>
<dbReference type="InterPro" id="IPR050536">
    <property type="entry name" value="DtxR_MntR_Metal-Reg"/>
</dbReference>
<dbReference type="SUPFAM" id="SSF46785">
    <property type="entry name" value="Winged helix' DNA-binding domain"/>
    <property type="match status" value="1"/>
</dbReference>
<dbReference type="GeneID" id="86820188"/>
<gene>
    <name evidence="2" type="ORF">RUMHYD_01536</name>
</gene>
<evidence type="ECO:0000259" key="1">
    <source>
        <dbReference type="Pfam" id="PF02742"/>
    </source>
</evidence>
<dbReference type="InterPro" id="IPR036421">
    <property type="entry name" value="Fe_dep_repressor_sf"/>
</dbReference>
<dbReference type="PANTHER" id="PTHR33238:SF7">
    <property type="entry name" value="IRON-DEPENDENT TRANSCRIPTIONAL REGULATOR"/>
    <property type="match status" value="1"/>
</dbReference>
<dbReference type="AlphaFoldDB" id="C0CL15"/>
<dbReference type="GO" id="GO:0046983">
    <property type="term" value="F:protein dimerization activity"/>
    <property type="evidence" value="ECO:0007669"/>
    <property type="project" value="InterPro"/>
</dbReference>
<dbReference type="HOGENOM" id="CLU_992747_0_0_9"/>
<dbReference type="InterPro" id="IPR001367">
    <property type="entry name" value="Fe_dep_repressor"/>
</dbReference>
<comment type="caution">
    <text evidence="2">The sequence shown here is derived from an EMBL/GenBank/DDBJ whole genome shotgun (WGS) entry which is preliminary data.</text>
</comment>
<evidence type="ECO:0000313" key="3">
    <source>
        <dbReference type="Proteomes" id="UP000003100"/>
    </source>
</evidence>
<dbReference type="eggNOG" id="COG1321">
    <property type="taxonomic scope" value="Bacteria"/>
</dbReference>
<dbReference type="PATRIC" id="fig|476272.21.peg.2884"/>
<feature type="domain" description="Iron dependent repressor metal binding and dimerisation" evidence="1">
    <location>
        <begin position="84"/>
        <end position="141"/>
    </location>
</feature>
<dbReference type="Proteomes" id="UP000003100">
    <property type="component" value="Unassembled WGS sequence"/>
</dbReference>
<dbReference type="GO" id="GO:0003700">
    <property type="term" value="F:DNA-binding transcription factor activity"/>
    <property type="evidence" value="ECO:0007669"/>
    <property type="project" value="InterPro"/>
</dbReference>
<dbReference type="PANTHER" id="PTHR33238">
    <property type="entry name" value="IRON (METAL) DEPENDENT REPRESSOR, DTXR FAMILY"/>
    <property type="match status" value="1"/>
</dbReference>
<protein>
    <recommendedName>
        <fullName evidence="1">Iron dependent repressor metal binding and dimerisation domain-containing protein</fullName>
    </recommendedName>
</protein>
<organism evidence="2 3">
    <name type="scientific">Blautia hydrogenotrophica (strain DSM 10507 / JCM 14656 / S5a33)</name>
    <name type="common">Ruminococcus hydrogenotrophicus</name>
    <dbReference type="NCBI Taxonomy" id="476272"/>
    <lineage>
        <taxon>Bacteria</taxon>
        <taxon>Bacillati</taxon>
        <taxon>Bacillota</taxon>
        <taxon>Clostridia</taxon>
        <taxon>Lachnospirales</taxon>
        <taxon>Lachnospiraceae</taxon>
        <taxon>Blautia</taxon>
    </lineage>
</organism>
<evidence type="ECO:0000313" key="2">
    <source>
        <dbReference type="EMBL" id="EEG49503.1"/>
    </source>
</evidence>
<dbReference type="Pfam" id="PF02742">
    <property type="entry name" value="Fe_dep_repr_C"/>
    <property type="match status" value="1"/>
</dbReference>
<dbReference type="EMBL" id="ACBZ01000076">
    <property type="protein sequence ID" value="EEG49503.1"/>
    <property type="molecule type" value="Genomic_DNA"/>
</dbReference>
<keyword evidence="3" id="KW-1185">Reference proteome</keyword>
<dbReference type="InterPro" id="IPR036388">
    <property type="entry name" value="WH-like_DNA-bd_sf"/>
</dbReference>